<dbReference type="EMBL" id="MU277209">
    <property type="protein sequence ID" value="KAI0062104.1"/>
    <property type="molecule type" value="Genomic_DNA"/>
</dbReference>
<evidence type="ECO:0000313" key="1">
    <source>
        <dbReference type="EMBL" id="KAI0062104.1"/>
    </source>
</evidence>
<reference evidence="1" key="1">
    <citation type="submission" date="2021-03" db="EMBL/GenBank/DDBJ databases">
        <authorList>
            <consortium name="DOE Joint Genome Institute"/>
            <person name="Ahrendt S."/>
            <person name="Looney B.P."/>
            <person name="Miyauchi S."/>
            <person name="Morin E."/>
            <person name="Drula E."/>
            <person name="Courty P.E."/>
            <person name="Chicoki N."/>
            <person name="Fauchery L."/>
            <person name="Kohler A."/>
            <person name="Kuo A."/>
            <person name="Labutti K."/>
            <person name="Pangilinan J."/>
            <person name="Lipzen A."/>
            <person name="Riley R."/>
            <person name="Andreopoulos W."/>
            <person name="He G."/>
            <person name="Johnson J."/>
            <person name="Barry K.W."/>
            <person name="Grigoriev I.V."/>
            <person name="Nagy L."/>
            <person name="Hibbett D."/>
            <person name="Henrissat B."/>
            <person name="Matheny P.B."/>
            <person name="Labbe J."/>
            <person name="Martin F."/>
        </authorList>
    </citation>
    <scope>NUCLEOTIDE SEQUENCE</scope>
    <source>
        <strain evidence="1">HHB10654</strain>
    </source>
</reference>
<proteinExistence type="predicted"/>
<keyword evidence="2" id="KW-1185">Reference proteome</keyword>
<dbReference type="Proteomes" id="UP000814140">
    <property type="component" value="Unassembled WGS sequence"/>
</dbReference>
<reference evidence="1" key="2">
    <citation type="journal article" date="2022" name="New Phytol.">
        <title>Evolutionary transition to the ectomycorrhizal habit in the genomes of a hyperdiverse lineage of mushroom-forming fungi.</title>
        <authorList>
            <person name="Looney B."/>
            <person name="Miyauchi S."/>
            <person name="Morin E."/>
            <person name="Drula E."/>
            <person name="Courty P.E."/>
            <person name="Kohler A."/>
            <person name="Kuo A."/>
            <person name="LaButti K."/>
            <person name="Pangilinan J."/>
            <person name="Lipzen A."/>
            <person name="Riley R."/>
            <person name="Andreopoulos W."/>
            <person name="He G."/>
            <person name="Johnson J."/>
            <person name="Nolan M."/>
            <person name="Tritt A."/>
            <person name="Barry K.W."/>
            <person name="Grigoriev I.V."/>
            <person name="Nagy L.G."/>
            <person name="Hibbett D."/>
            <person name="Henrissat B."/>
            <person name="Matheny P.B."/>
            <person name="Labbe J."/>
            <person name="Martin F.M."/>
        </authorList>
    </citation>
    <scope>NUCLEOTIDE SEQUENCE</scope>
    <source>
        <strain evidence="1">HHB10654</strain>
    </source>
</reference>
<evidence type="ECO:0000313" key="2">
    <source>
        <dbReference type="Proteomes" id="UP000814140"/>
    </source>
</evidence>
<gene>
    <name evidence="1" type="ORF">BV25DRAFT_1856566</name>
</gene>
<name>A0ACB8T052_9AGAM</name>
<organism evidence="1 2">
    <name type="scientific">Artomyces pyxidatus</name>
    <dbReference type="NCBI Taxonomy" id="48021"/>
    <lineage>
        <taxon>Eukaryota</taxon>
        <taxon>Fungi</taxon>
        <taxon>Dikarya</taxon>
        <taxon>Basidiomycota</taxon>
        <taxon>Agaricomycotina</taxon>
        <taxon>Agaricomycetes</taxon>
        <taxon>Russulales</taxon>
        <taxon>Auriscalpiaceae</taxon>
        <taxon>Artomyces</taxon>
    </lineage>
</organism>
<comment type="caution">
    <text evidence="1">The sequence shown here is derived from an EMBL/GenBank/DDBJ whole genome shotgun (WGS) entry which is preliminary data.</text>
</comment>
<protein>
    <submittedName>
        <fullName evidence="1">ARM repeat-containing protein</fullName>
    </submittedName>
</protein>
<accession>A0ACB8T052</accession>
<sequence length="891" mass="98093">MDVPFISSGALSSAHYTLVRNVELAQTPQQADQYLLEEVHSLRARMSRPRLSTKQCRECLILLMYCSMTATSGLAANDMEFALPHAVTLAEAGTSINERRIGYLFCSAVMSLDHEFRLMLVNTLRKDLEAPEAPRICLALDYLIQCPSEDVIPAIQSRLHDLVSHNSPHVRRRALFAIRALAGHDPSLLGWMSQEIAKRLRDSDPMVTSAAVVSCGILLQHNLLPSDTGIGIYKVLLRLSDTVIESSTARLVTQKILRLYCSLQPSSEVLQIVLKLIKRASSRPKLHLVLSDCFAVLHSVPPETVLSLGNTASVVTNIRHLLPSEDANEQYLFLSCLECVHPTLWAGTSPKIPAVLEAWEVERIMQLLSSPDGAIRTKTLRILSSIDPSIVNMYFSQQLEDVPSNHSQDKITFLLEVAEVMADKDGEQYSRSIRDIFNALSDEREGRRISESAVEKVLSYIRDGGDTFGPNAATTLLALVLDASDKLNSTLMVIVTALACEYAGRVAISPLQLLQGLSEKLKEYPASIQEVSLLAMMRLAADCEGVPTDVITAVHSLTDASGRHIQRRCQQFLDIISKPNVLKDVTSRSRSRSLPDFLASLESYQSRPSISPRLTPGSPRLAPGSPHPTPGSPRSSAGRTPLSGNKLRYAAYEPPPPAARARRPRSRTRTASRSRSATSLDYGDDIRPSSSLSGRSRHSEDLTRTVTAGELAVVAGSPELRSLSLVGSLFTLSNLIPEFLLKSSPPRPLISLRKTDSVDLLGSKLDLISLDSPFMSEPPTALEELDELDHDFESSWNSLDKFSARGWCEMSMDAVVRRLQGLQFKIVVLSSDQLPFQGELKVLLSSGSAKKVGRGYAAIRLRESTDEDGCLWRLRSDDEEMLTGVRRLFGD</sequence>